<keyword evidence="4 5" id="KW-0720">Serine protease</keyword>
<evidence type="ECO:0000256" key="1">
    <source>
        <dbReference type="ARBA" id="ARBA00011073"/>
    </source>
</evidence>
<dbReference type="PROSITE" id="PS51892">
    <property type="entry name" value="SUBTILASE"/>
    <property type="match status" value="1"/>
</dbReference>
<dbReference type="PROSITE" id="PS00138">
    <property type="entry name" value="SUBTILASE_SER"/>
    <property type="match status" value="1"/>
</dbReference>
<keyword evidence="3 5" id="KW-0378">Hydrolase</keyword>
<feature type="domain" description="Peptidase S8/S53" evidence="7">
    <location>
        <begin position="211"/>
        <end position="377"/>
    </location>
</feature>
<feature type="chain" id="PRO_5046133775" evidence="6">
    <location>
        <begin position="20"/>
        <end position="410"/>
    </location>
</feature>
<protein>
    <submittedName>
        <fullName evidence="8">S8 family serine peptidase</fullName>
    </submittedName>
</protein>
<dbReference type="Proteomes" id="UP001215827">
    <property type="component" value="Chromosome"/>
</dbReference>
<keyword evidence="2 5" id="KW-0645">Protease</keyword>
<evidence type="ECO:0000256" key="6">
    <source>
        <dbReference type="SAM" id="SignalP"/>
    </source>
</evidence>
<evidence type="ECO:0000259" key="7">
    <source>
        <dbReference type="Pfam" id="PF00082"/>
    </source>
</evidence>
<evidence type="ECO:0000256" key="5">
    <source>
        <dbReference type="PROSITE-ProRule" id="PRU01240"/>
    </source>
</evidence>
<gene>
    <name evidence="8" type="ORF">P7228_01625</name>
</gene>
<dbReference type="InterPro" id="IPR023828">
    <property type="entry name" value="Peptidase_S8_Ser-AS"/>
</dbReference>
<evidence type="ECO:0000313" key="9">
    <source>
        <dbReference type="Proteomes" id="UP001215827"/>
    </source>
</evidence>
<dbReference type="CDD" id="cd05561">
    <property type="entry name" value="Peptidases_S8_4"/>
    <property type="match status" value="1"/>
</dbReference>
<evidence type="ECO:0000313" key="8">
    <source>
        <dbReference type="EMBL" id="WFL77796.1"/>
    </source>
</evidence>
<feature type="active site" description="Charge relay system" evidence="5">
    <location>
        <position position="357"/>
    </location>
</feature>
<name>A0ABY8FX27_9SPHN</name>
<dbReference type="RefSeq" id="WP_278016488.1">
    <property type="nucleotide sequence ID" value="NZ_CP121106.1"/>
</dbReference>
<accession>A0ABY8FX27</accession>
<organism evidence="8 9">
    <name type="scientific">Altererythrobacter arenosus</name>
    <dbReference type="NCBI Taxonomy" id="3032592"/>
    <lineage>
        <taxon>Bacteria</taxon>
        <taxon>Pseudomonadati</taxon>
        <taxon>Pseudomonadota</taxon>
        <taxon>Alphaproteobacteria</taxon>
        <taxon>Sphingomonadales</taxon>
        <taxon>Erythrobacteraceae</taxon>
        <taxon>Altererythrobacter</taxon>
    </lineage>
</organism>
<keyword evidence="6" id="KW-0732">Signal</keyword>
<feature type="signal peptide" evidence="6">
    <location>
        <begin position="1"/>
        <end position="19"/>
    </location>
</feature>
<evidence type="ECO:0000256" key="2">
    <source>
        <dbReference type="ARBA" id="ARBA00022670"/>
    </source>
</evidence>
<comment type="similarity">
    <text evidence="1 5">Belongs to the peptidase S8 family.</text>
</comment>
<dbReference type="SUPFAM" id="SSF52743">
    <property type="entry name" value="Subtilisin-like"/>
    <property type="match status" value="1"/>
</dbReference>
<dbReference type="InterPro" id="IPR050131">
    <property type="entry name" value="Peptidase_S8_subtilisin-like"/>
</dbReference>
<feature type="active site" description="Charge relay system" evidence="5">
    <location>
        <position position="213"/>
    </location>
</feature>
<evidence type="ECO:0000256" key="4">
    <source>
        <dbReference type="ARBA" id="ARBA00022825"/>
    </source>
</evidence>
<dbReference type="InterPro" id="IPR036852">
    <property type="entry name" value="Peptidase_S8/S53_dom_sf"/>
</dbReference>
<dbReference type="Gene3D" id="3.40.50.200">
    <property type="entry name" value="Peptidase S8/S53 domain"/>
    <property type="match status" value="1"/>
</dbReference>
<sequence>MRIRIFLISLALLAVPASAQLSLPRTDLPPPLGGVIDPLTGELLDEIDDRARSVAHQAMRLAEQRLNRIDRLIRGNRDIIDLDARGAPARKGELLLVDPVYAQVEAAKALGFTVLGTERLDSLELQVVRLGASGDLSLKAAQALLENALPAATITADNLHFQSGAVSSAAMMAAGASAQITTPVGVIDGAPGKSVEVDAVRGFAQGAPYPSNHGSAVASLLHYAGARKIRVADVYGTDKAGGNSLAVAKAMGWLVGNGSKVINISLVGPRNALVERAIARAQSRGVAVVAAVGNDGPAAPPAFPASYDNVIAVTAVDRKNRALIEAGRALHLDYASPGADIYARDAKGNRMKLRGTSFASPLVAARLAAAMEVGGNWRTRLDKEARDLGKKGPDPVYGRGLLCETCRPRN</sequence>
<keyword evidence="9" id="KW-1185">Reference proteome</keyword>
<dbReference type="PANTHER" id="PTHR43806:SF11">
    <property type="entry name" value="CEREVISIN-RELATED"/>
    <property type="match status" value="1"/>
</dbReference>
<reference evidence="8 9" key="1">
    <citation type="submission" date="2023-03" db="EMBL/GenBank/DDBJ databases">
        <title>Altererythrobacter sp. CAU 1644 isolated from sand.</title>
        <authorList>
            <person name="Kim W."/>
        </authorList>
    </citation>
    <scope>NUCLEOTIDE SEQUENCE [LARGE SCALE GENOMIC DNA]</scope>
    <source>
        <strain evidence="8 9">CAU 1644</strain>
    </source>
</reference>
<dbReference type="EMBL" id="CP121106">
    <property type="protein sequence ID" value="WFL77796.1"/>
    <property type="molecule type" value="Genomic_DNA"/>
</dbReference>
<feature type="active site" description="Charge relay system" evidence="5">
    <location>
        <position position="188"/>
    </location>
</feature>
<evidence type="ECO:0000256" key="3">
    <source>
        <dbReference type="ARBA" id="ARBA00022801"/>
    </source>
</evidence>
<proteinExistence type="inferred from homology"/>
<dbReference type="PANTHER" id="PTHR43806">
    <property type="entry name" value="PEPTIDASE S8"/>
    <property type="match status" value="1"/>
</dbReference>
<dbReference type="Pfam" id="PF00082">
    <property type="entry name" value="Peptidase_S8"/>
    <property type="match status" value="1"/>
</dbReference>
<dbReference type="InterPro" id="IPR000209">
    <property type="entry name" value="Peptidase_S8/S53_dom"/>
</dbReference>